<protein>
    <submittedName>
        <fullName evidence="1">Uncharacterized protein</fullName>
    </submittedName>
</protein>
<comment type="caution">
    <text evidence="1">The sequence shown here is derived from an EMBL/GenBank/DDBJ whole genome shotgun (WGS) entry which is preliminary data.</text>
</comment>
<evidence type="ECO:0000313" key="1">
    <source>
        <dbReference type="EMBL" id="PDX83251.1"/>
    </source>
</evidence>
<evidence type="ECO:0000313" key="2">
    <source>
        <dbReference type="Proteomes" id="UP000220480"/>
    </source>
</evidence>
<organism evidence="1 2">
    <name type="scientific">Faecalibacterium prausnitzii</name>
    <dbReference type="NCBI Taxonomy" id="853"/>
    <lineage>
        <taxon>Bacteria</taxon>
        <taxon>Bacillati</taxon>
        <taxon>Bacillota</taxon>
        <taxon>Clostridia</taxon>
        <taxon>Eubacteriales</taxon>
        <taxon>Oscillospiraceae</taxon>
        <taxon>Faecalibacterium</taxon>
    </lineage>
</organism>
<proteinExistence type="predicted"/>
<dbReference type="RefSeq" id="WP_097779844.1">
    <property type="nucleotide sequence ID" value="NZ_JAWHPS010000006.1"/>
</dbReference>
<dbReference type="EMBL" id="NMTZ01000026">
    <property type="protein sequence ID" value="PDX83251.1"/>
    <property type="molecule type" value="Genomic_DNA"/>
</dbReference>
<dbReference type="AlphaFoldDB" id="A0A2A7AW53"/>
<gene>
    <name evidence="1" type="ORF">CGS59_10155</name>
</gene>
<dbReference type="Proteomes" id="UP000220480">
    <property type="component" value="Unassembled WGS sequence"/>
</dbReference>
<accession>A0A2A7AW53</accession>
<name>A0A2A7AW53_9FIRM</name>
<sequence length="125" mass="13467">MKKGIWIRNKIIPYYLKGAKLALAMLLTEKTLSASQIATAISEKGIKCDRKELGKMLASLERMGVVTLTDGAYSCSTKKLKNCPVAYSEDQLIDLIGMTQGTVNGKAFYSATPPMSVSSRGNSGV</sequence>
<reference evidence="1 2" key="1">
    <citation type="journal article" date="2017" name="Front. Microbiol.">
        <title>New Insights into the Diversity of the Genus Faecalibacterium.</title>
        <authorList>
            <person name="Benevides L."/>
            <person name="Burman S."/>
            <person name="Martin R."/>
            <person name="Robert V."/>
            <person name="Thomas M."/>
            <person name="Miquel S."/>
            <person name="Chain F."/>
            <person name="Sokol H."/>
            <person name="Bermudez-Humaran L.G."/>
            <person name="Morrison M."/>
            <person name="Langella P."/>
            <person name="Azevedo V.A."/>
            <person name="Chatel J.M."/>
            <person name="Soares S."/>
        </authorList>
    </citation>
    <scope>NUCLEOTIDE SEQUENCE [LARGE SCALE GENOMIC DNA]</scope>
    <source>
        <strain evidence="1 2">CNCM I 4644</strain>
    </source>
</reference>